<dbReference type="RefSeq" id="WP_057952549.1">
    <property type="nucleotide sequence ID" value="NZ_CP013118.1"/>
</dbReference>
<feature type="transmembrane region" description="Helical" evidence="1">
    <location>
        <begin position="255"/>
        <end position="273"/>
    </location>
</feature>
<gene>
    <name evidence="2" type="ORF">L21SP5_01404</name>
</gene>
<evidence type="ECO:0000313" key="3">
    <source>
        <dbReference type="Proteomes" id="UP000064893"/>
    </source>
</evidence>
<name>A0A0S2HYA7_9BACT</name>
<sequence length="323" mass="37668">MFVRLLKGPQPANILLIVLFSILLWLKLFWTHDFTSQAFFASFLKPDYLHIGNQQFLNTILLFSIIVFEAFYMVRLNFKYIFIDRRTYFPAFVYILWMTLMTGTNHFNATVIANLFILIAFEDMLKTQISRLNIRIIYRTGLLIGIAAMFYWPVILMLVPFWFFTLILHGLNWRGLIAQILGALTPWVFIAFYYFMTDQIGVYQDITNSLTMQRNFPLSDDIRSIKIYVLIFLLLSAMWYHFTHVIDKKIIIRKYYTGLFWFLLTITASMLLIPSAGQAGIALAGIPATIFLSNQYLITRSRIFPEINFSILVAAAVAWVVMA</sequence>
<dbReference type="EMBL" id="CP013118">
    <property type="protein sequence ID" value="ALO15054.1"/>
    <property type="molecule type" value="Genomic_DNA"/>
</dbReference>
<dbReference type="KEGG" id="blq:L21SP5_01404"/>
<keyword evidence="3" id="KW-1185">Reference proteome</keyword>
<feature type="transmembrane region" description="Helical" evidence="1">
    <location>
        <begin position="141"/>
        <end position="164"/>
    </location>
</feature>
<evidence type="ECO:0000313" key="2">
    <source>
        <dbReference type="EMBL" id="ALO15054.1"/>
    </source>
</evidence>
<feature type="transmembrane region" description="Helical" evidence="1">
    <location>
        <begin position="12"/>
        <end position="30"/>
    </location>
</feature>
<keyword evidence="1" id="KW-0812">Transmembrane</keyword>
<feature type="transmembrane region" description="Helical" evidence="1">
    <location>
        <begin position="176"/>
        <end position="196"/>
    </location>
</feature>
<keyword evidence="1" id="KW-1133">Transmembrane helix</keyword>
<dbReference type="AlphaFoldDB" id="A0A0S2HYA7"/>
<organism evidence="2 3">
    <name type="scientific">Salinivirga cyanobacteriivorans</name>
    <dbReference type="NCBI Taxonomy" id="1307839"/>
    <lineage>
        <taxon>Bacteria</taxon>
        <taxon>Pseudomonadati</taxon>
        <taxon>Bacteroidota</taxon>
        <taxon>Bacteroidia</taxon>
        <taxon>Bacteroidales</taxon>
        <taxon>Salinivirgaceae</taxon>
        <taxon>Salinivirga</taxon>
    </lineage>
</organism>
<keyword evidence="1" id="KW-0472">Membrane</keyword>
<protein>
    <submittedName>
        <fullName evidence="2">Uncharacterized protein</fullName>
    </submittedName>
</protein>
<dbReference type="Proteomes" id="UP000064893">
    <property type="component" value="Chromosome"/>
</dbReference>
<feature type="transmembrane region" description="Helical" evidence="1">
    <location>
        <begin position="225"/>
        <end position="243"/>
    </location>
</feature>
<dbReference type="Pfam" id="PF19992">
    <property type="entry name" value="DUF6427"/>
    <property type="match status" value="1"/>
</dbReference>
<feature type="transmembrane region" description="Helical" evidence="1">
    <location>
        <begin position="304"/>
        <end position="322"/>
    </location>
</feature>
<dbReference type="STRING" id="1307839.L21SP5_01404"/>
<dbReference type="OrthoDB" id="1116060at2"/>
<accession>A0A0S2HYA7</accession>
<dbReference type="InterPro" id="IPR045625">
    <property type="entry name" value="DUF6427"/>
</dbReference>
<feature type="transmembrane region" description="Helical" evidence="1">
    <location>
        <begin position="279"/>
        <end position="297"/>
    </location>
</feature>
<feature type="transmembrane region" description="Helical" evidence="1">
    <location>
        <begin position="95"/>
        <end position="121"/>
    </location>
</feature>
<evidence type="ECO:0000256" key="1">
    <source>
        <dbReference type="SAM" id="Phobius"/>
    </source>
</evidence>
<feature type="transmembrane region" description="Helical" evidence="1">
    <location>
        <begin position="56"/>
        <end position="74"/>
    </location>
</feature>
<proteinExistence type="predicted"/>
<reference evidence="2 3" key="1">
    <citation type="submission" date="2015-11" db="EMBL/GenBank/DDBJ databases">
        <title>Description and complete genome sequence of a novel strain predominating in hypersaline microbial mats and representing a new family of the Bacteriodetes phylum.</title>
        <authorList>
            <person name="Spring S."/>
            <person name="Bunk B."/>
            <person name="Sproer C."/>
            <person name="Klenk H.-P."/>
        </authorList>
    </citation>
    <scope>NUCLEOTIDE SEQUENCE [LARGE SCALE GENOMIC DNA]</scope>
    <source>
        <strain evidence="2 3">L21-Spi-D4</strain>
    </source>
</reference>